<dbReference type="InterPro" id="IPR041698">
    <property type="entry name" value="Methyltransf_25"/>
</dbReference>
<organism evidence="4 5">
    <name type="scientific">Nocardioides panaciterrulae</name>
    <dbReference type="NCBI Taxonomy" id="661492"/>
    <lineage>
        <taxon>Bacteria</taxon>
        <taxon>Bacillati</taxon>
        <taxon>Actinomycetota</taxon>
        <taxon>Actinomycetes</taxon>
        <taxon>Propionibacteriales</taxon>
        <taxon>Nocardioidaceae</taxon>
        <taxon>Nocardioides</taxon>
    </lineage>
</organism>
<dbReference type="GO" id="GO:0032259">
    <property type="term" value="P:methylation"/>
    <property type="evidence" value="ECO:0007669"/>
    <property type="project" value="UniProtKB-KW"/>
</dbReference>
<dbReference type="AlphaFoldDB" id="A0A7Y9JBP0"/>
<evidence type="ECO:0000259" key="3">
    <source>
        <dbReference type="Pfam" id="PF13649"/>
    </source>
</evidence>
<keyword evidence="5" id="KW-1185">Reference proteome</keyword>
<proteinExistence type="predicted"/>
<dbReference type="PANTHER" id="PTHR43861:SF3">
    <property type="entry name" value="PUTATIVE (AFU_ORTHOLOGUE AFUA_2G14390)-RELATED"/>
    <property type="match status" value="1"/>
</dbReference>
<sequence length="280" mass="30366">MDANDWDQRYAAAELVWSVTPNRFVEEELTALTAGRAVDLAAGEGRNAIWLAGRGWDVTAVDFSQVALDKGRRLAADQQLRGTVRWECADATAWRAEEEYDVAVVAYLQLPADQRRAAVRRAFDALRPGGTFLLVAHDSTNLAEGTGGPQDPAVLMTAEDVLADLGDRSFEVVRAGRVPRTVEDGHGEQPARTAWDCLVRVVRLGRGAPAGIPGQPGIPSVVSPCNAHPPREEADNPCPETVRRSGGRGSPGPRPGPPRRERPEGHRSHRSRRSHGSQRS</sequence>
<dbReference type="SUPFAM" id="SSF53335">
    <property type="entry name" value="S-adenosyl-L-methionine-dependent methyltransferases"/>
    <property type="match status" value="1"/>
</dbReference>
<accession>A0A7Y9JBP0</accession>
<keyword evidence="1 4" id="KW-0808">Transferase</keyword>
<feature type="compositionally biased region" description="Low complexity" evidence="2">
    <location>
        <begin position="209"/>
        <end position="219"/>
    </location>
</feature>
<feature type="domain" description="Methyltransferase" evidence="3">
    <location>
        <begin position="38"/>
        <end position="130"/>
    </location>
</feature>
<dbReference type="GO" id="GO:0008168">
    <property type="term" value="F:methyltransferase activity"/>
    <property type="evidence" value="ECO:0007669"/>
    <property type="project" value="UniProtKB-KW"/>
</dbReference>
<comment type="caution">
    <text evidence="4">The sequence shown here is derived from an EMBL/GenBank/DDBJ whole genome shotgun (WGS) entry which is preliminary data.</text>
</comment>
<dbReference type="InterPro" id="IPR029063">
    <property type="entry name" value="SAM-dependent_MTases_sf"/>
</dbReference>
<dbReference type="CDD" id="cd02440">
    <property type="entry name" value="AdoMet_MTases"/>
    <property type="match status" value="1"/>
</dbReference>
<feature type="compositionally biased region" description="Basic residues" evidence="2">
    <location>
        <begin position="267"/>
        <end position="280"/>
    </location>
</feature>
<dbReference type="Proteomes" id="UP000535511">
    <property type="component" value="Unassembled WGS sequence"/>
</dbReference>
<gene>
    <name evidence="4" type="ORF">BJZ21_003080</name>
</gene>
<reference evidence="4 5" key="1">
    <citation type="submission" date="2020-07" db="EMBL/GenBank/DDBJ databases">
        <title>Sequencing the genomes of 1000 actinobacteria strains.</title>
        <authorList>
            <person name="Klenk H.-P."/>
        </authorList>
    </citation>
    <scope>NUCLEOTIDE SEQUENCE [LARGE SCALE GENOMIC DNA]</scope>
    <source>
        <strain evidence="4 5">DSM 21350</strain>
    </source>
</reference>
<dbReference type="PANTHER" id="PTHR43861">
    <property type="entry name" value="TRANS-ACONITATE 2-METHYLTRANSFERASE-RELATED"/>
    <property type="match status" value="1"/>
</dbReference>
<dbReference type="EMBL" id="JACCBG010000001">
    <property type="protein sequence ID" value="NYD42997.1"/>
    <property type="molecule type" value="Genomic_DNA"/>
</dbReference>
<dbReference type="Gene3D" id="3.40.50.150">
    <property type="entry name" value="Vaccinia Virus protein VP39"/>
    <property type="match status" value="1"/>
</dbReference>
<evidence type="ECO:0000313" key="5">
    <source>
        <dbReference type="Proteomes" id="UP000535511"/>
    </source>
</evidence>
<dbReference type="Pfam" id="PF13649">
    <property type="entry name" value="Methyltransf_25"/>
    <property type="match status" value="1"/>
</dbReference>
<evidence type="ECO:0000313" key="4">
    <source>
        <dbReference type="EMBL" id="NYD42997.1"/>
    </source>
</evidence>
<feature type="region of interest" description="Disordered" evidence="2">
    <location>
        <begin position="209"/>
        <end position="280"/>
    </location>
</feature>
<dbReference type="RefSeq" id="WP_179664564.1">
    <property type="nucleotide sequence ID" value="NZ_JACCBG010000001.1"/>
</dbReference>
<keyword evidence="4" id="KW-0489">Methyltransferase</keyword>
<evidence type="ECO:0000256" key="2">
    <source>
        <dbReference type="SAM" id="MobiDB-lite"/>
    </source>
</evidence>
<evidence type="ECO:0000256" key="1">
    <source>
        <dbReference type="ARBA" id="ARBA00022679"/>
    </source>
</evidence>
<protein>
    <submittedName>
        <fullName evidence="4">SAM-dependent methyltransferase</fullName>
    </submittedName>
</protein>
<name>A0A7Y9JBP0_9ACTN</name>